<dbReference type="GO" id="GO:0016020">
    <property type="term" value="C:membrane"/>
    <property type="evidence" value="ECO:0007669"/>
    <property type="project" value="UniProtKB-SubCell"/>
</dbReference>
<evidence type="ECO:0000313" key="9">
    <source>
        <dbReference type="EMBL" id="OAA30076.1"/>
    </source>
</evidence>
<comment type="caution">
    <text evidence="9">The sequence shown here is derived from an EMBL/GenBank/DDBJ whole genome shotgun (WGS) entry which is preliminary data.</text>
</comment>
<dbReference type="PRINTS" id="PR00721">
    <property type="entry name" value="STOMATIN"/>
</dbReference>
<evidence type="ECO:0000256" key="3">
    <source>
        <dbReference type="ARBA" id="ARBA00022692"/>
    </source>
</evidence>
<dbReference type="PANTHER" id="PTHR42911:SF1">
    <property type="entry name" value="MODULATOR OF FTSH PROTEASE HFLC"/>
    <property type="match status" value="1"/>
</dbReference>
<proteinExistence type="inferred from homology"/>
<name>A0A176K0Z9_9BACT</name>
<organism evidence="9 10">
    <name type="scientific">Kosmotoga arenicorallina S304</name>
    <dbReference type="NCBI Taxonomy" id="1453497"/>
    <lineage>
        <taxon>Bacteria</taxon>
        <taxon>Thermotogati</taxon>
        <taxon>Thermotogota</taxon>
        <taxon>Thermotogae</taxon>
        <taxon>Kosmotogales</taxon>
        <taxon>Kosmotogaceae</taxon>
        <taxon>Kosmotoga</taxon>
    </lineage>
</organism>
<gene>
    <name evidence="9" type="ORF">AT15_00755</name>
</gene>
<dbReference type="InterPro" id="IPR001107">
    <property type="entry name" value="Band_7"/>
</dbReference>
<evidence type="ECO:0000313" key="10">
    <source>
        <dbReference type="Proteomes" id="UP000077339"/>
    </source>
</evidence>
<dbReference type="PATRIC" id="fig|1453497.3.peg.162"/>
<keyword evidence="5 7" id="KW-0472">Membrane</keyword>
<dbReference type="InterPro" id="IPR001972">
    <property type="entry name" value="Stomatin_HflK_fam"/>
</dbReference>
<keyword evidence="10" id="KW-1185">Reference proteome</keyword>
<evidence type="ECO:0000256" key="2">
    <source>
        <dbReference type="ARBA" id="ARBA00007862"/>
    </source>
</evidence>
<sequence length="285" mass="32644">MDMKLLITLVIIVIIAIILLPGFFYIVDQTEQAVVLRFGEIVKVNTDPGLYIKQPFIDNVVRFEKRLLVYDVPAERIFTKDKKTLLVDTYALWKIYDPERFVKSMKTVEIAQTRIDDVVYSKVRNIIASMDFEEVISEKRPEILDTVTTESASEMLDFGIQIVAVRIKRANLPQENMTAVFNRMKSERYQEAALIRAEGEKEANMVRADADKTVTITLAEAEKTAEILKGTGDASALSIYAEAFSLDPEFYDFWKRMDVYENTLGKSKFILGSEMDFIDKLMKGE</sequence>
<keyword evidence="4 7" id="KW-1133">Transmembrane helix</keyword>
<evidence type="ECO:0000256" key="4">
    <source>
        <dbReference type="ARBA" id="ARBA00022989"/>
    </source>
</evidence>
<dbReference type="InterPro" id="IPR036013">
    <property type="entry name" value="Band_7/SPFH_dom_sf"/>
</dbReference>
<dbReference type="InterPro" id="IPR010200">
    <property type="entry name" value="HflC"/>
</dbReference>
<protein>
    <recommendedName>
        <fullName evidence="6">Protein HflC</fullName>
    </recommendedName>
</protein>
<accession>A0A176K0Z9</accession>
<comment type="function">
    <text evidence="6">HflC and HflK could regulate a protease.</text>
</comment>
<evidence type="ECO:0000256" key="5">
    <source>
        <dbReference type="ARBA" id="ARBA00023136"/>
    </source>
</evidence>
<dbReference type="SMART" id="SM00244">
    <property type="entry name" value="PHB"/>
    <property type="match status" value="1"/>
</dbReference>
<comment type="similarity">
    <text evidence="2 6">Belongs to the band 7/mec-2 family. HflC subfamily.</text>
</comment>
<comment type="subcellular location">
    <subcellularLocation>
        <location evidence="1">Membrane</location>
    </subcellularLocation>
</comment>
<dbReference type="Proteomes" id="UP000077339">
    <property type="component" value="Unassembled WGS sequence"/>
</dbReference>
<evidence type="ECO:0000256" key="6">
    <source>
        <dbReference type="PIRNR" id="PIRNR005651"/>
    </source>
</evidence>
<dbReference type="EMBL" id="JFHK01000015">
    <property type="protein sequence ID" value="OAA30076.1"/>
    <property type="molecule type" value="Genomic_DNA"/>
</dbReference>
<dbReference type="AlphaFoldDB" id="A0A176K0Z9"/>
<keyword evidence="3 7" id="KW-0812">Transmembrane</keyword>
<dbReference type="STRING" id="1453497.AT15_00755"/>
<dbReference type="CDD" id="cd03405">
    <property type="entry name" value="SPFH_HflC"/>
    <property type="match status" value="1"/>
</dbReference>
<dbReference type="SUPFAM" id="SSF117892">
    <property type="entry name" value="Band 7/SPFH domain"/>
    <property type="match status" value="1"/>
</dbReference>
<feature type="domain" description="Band 7" evidence="8">
    <location>
        <begin position="22"/>
        <end position="184"/>
    </location>
</feature>
<dbReference type="PIRSF" id="PIRSF005651">
    <property type="entry name" value="HflC"/>
    <property type="match status" value="1"/>
</dbReference>
<dbReference type="Gene3D" id="3.30.479.30">
    <property type="entry name" value="Band 7 domain"/>
    <property type="match status" value="1"/>
</dbReference>
<feature type="transmembrane region" description="Helical" evidence="7">
    <location>
        <begin position="6"/>
        <end position="27"/>
    </location>
</feature>
<dbReference type="Pfam" id="PF01145">
    <property type="entry name" value="Band_7"/>
    <property type="match status" value="1"/>
</dbReference>
<evidence type="ECO:0000259" key="8">
    <source>
        <dbReference type="SMART" id="SM00244"/>
    </source>
</evidence>
<evidence type="ECO:0000256" key="7">
    <source>
        <dbReference type="SAM" id="Phobius"/>
    </source>
</evidence>
<evidence type="ECO:0000256" key="1">
    <source>
        <dbReference type="ARBA" id="ARBA00004370"/>
    </source>
</evidence>
<dbReference type="PANTHER" id="PTHR42911">
    <property type="entry name" value="MODULATOR OF FTSH PROTEASE HFLC"/>
    <property type="match status" value="1"/>
</dbReference>
<reference evidence="9 10" key="1">
    <citation type="submission" date="2014-02" db="EMBL/GenBank/DDBJ databases">
        <title>Kosmotoga genome sequencing.</title>
        <authorList>
            <person name="Pollo S.M."/>
            <person name="Charchuk R."/>
            <person name="Nesbo C.L."/>
        </authorList>
    </citation>
    <scope>NUCLEOTIDE SEQUENCE [LARGE SCALE GENOMIC DNA]</scope>
    <source>
        <strain evidence="9 10">S304</strain>
    </source>
</reference>